<sequence>MRAMLDKLPDLIDPVYSSQHDKRFVARVNQERFPRLKQLLFSAEHDVEVDVHFYYHPQYKMHGFDMELDTVFTLECQRSLKGFDYPSSSTITGVFVESMALAEDLPSDVEVYEVSEEKISLMDLVEDELMLSVPLSPINEASEMDYQNPSEEVGLPEEKELEKKENPFAALKGLKDNPN</sequence>
<comment type="similarity">
    <text evidence="2">Belongs to the DUF177 domain family.</text>
</comment>
<evidence type="ECO:0000256" key="6">
    <source>
        <dbReference type="SAM" id="MobiDB-lite"/>
    </source>
</evidence>
<name>A0A410H1W2_9GAMM</name>
<organism evidence="7 8">
    <name type="scientific">Hydrogenovibrio thermophilus</name>
    <dbReference type="NCBI Taxonomy" id="265883"/>
    <lineage>
        <taxon>Bacteria</taxon>
        <taxon>Pseudomonadati</taxon>
        <taxon>Pseudomonadota</taxon>
        <taxon>Gammaproteobacteria</taxon>
        <taxon>Thiotrichales</taxon>
        <taxon>Piscirickettsiaceae</taxon>
        <taxon>Hydrogenovibrio</taxon>
    </lineage>
</organism>
<proteinExistence type="inferred from homology"/>
<keyword evidence="8" id="KW-1185">Reference proteome</keyword>
<keyword evidence="4" id="KW-0690">Ribosome biogenesis</keyword>
<evidence type="ECO:0000256" key="2">
    <source>
        <dbReference type="ARBA" id="ARBA00010740"/>
    </source>
</evidence>
<dbReference type="PANTHER" id="PTHR38099">
    <property type="entry name" value="LARGE RIBOSOMAL RNA SUBUNIT ACCUMULATION PROTEIN YCED"/>
    <property type="match status" value="1"/>
</dbReference>
<evidence type="ECO:0000256" key="1">
    <source>
        <dbReference type="ARBA" id="ARBA00002868"/>
    </source>
</evidence>
<dbReference type="PANTHER" id="PTHR38099:SF1">
    <property type="entry name" value="LARGE RIBOSOMAL RNA SUBUNIT ACCUMULATION PROTEIN YCED"/>
    <property type="match status" value="1"/>
</dbReference>
<comment type="function">
    <text evidence="1">Plays a role in synthesis, processing and/or stability of 23S rRNA.</text>
</comment>
<dbReference type="Pfam" id="PF02620">
    <property type="entry name" value="YceD"/>
    <property type="match status" value="1"/>
</dbReference>
<accession>A0A410H1W2</accession>
<evidence type="ECO:0000313" key="7">
    <source>
        <dbReference type="EMBL" id="QAB14891.1"/>
    </source>
</evidence>
<dbReference type="InterPro" id="IPR039255">
    <property type="entry name" value="YceD_bac"/>
</dbReference>
<feature type="region of interest" description="Disordered" evidence="6">
    <location>
        <begin position="140"/>
        <end position="179"/>
    </location>
</feature>
<dbReference type="AlphaFoldDB" id="A0A410H1W2"/>
<evidence type="ECO:0000256" key="5">
    <source>
        <dbReference type="ARBA" id="ARBA00031841"/>
    </source>
</evidence>
<evidence type="ECO:0000313" key="8">
    <source>
        <dbReference type="Proteomes" id="UP000285478"/>
    </source>
</evidence>
<evidence type="ECO:0000256" key="4">
    <source>
        <dbReference type="ARBA" id="ARBA00022517"/>
    </source>
</evidence>
<reference evidence="7 8" key="1">
    <citation type="journal article" date="2018" name="Environ. Microbiol.">
        <title>Genomes of ubiquitous marine and hypersaline Hydrogenovibrio, Thiomicrorhabdus and Thiomicrospira spp. encode a diversity of mechanisms to sustain chemolithoautotrophy in heterogeneous environments.</title>
        <authorList>
            <person name="Scott K.M."/>
            <person name="Williams J."/>
            <person name="Porter C.M.B."/>
            <person name="Russel S."/>
            <person name="Harmer T.L."/>
            <person name="Paul J.H."/>
            <person name="Antonen K.M."/>
            <person name="Bridges M.K."/>
            <person name="Camper G.J."/>
            <person name="Campla C.K."/>
            <person name="Casella L.G."/>
            <person name="Chase E."/>
            <person name="Conrad J.W."/>
            <person name="Cruz M.C."/>
            <person name="Dunlap D.S."/>
            <person name="Duran L."/>
            <person name="Fahsbender E.M."/>
            <person name="Goldsmith D.B."/>
            <person name="Keeley R.F."/>
            <person name="Kondoff M.R."/>
            <person name="Kussy B.I."/>
            <person name="Lane M.K."/>
            <person name="Lawler S."/>
            <person name="Leigh B.A."/>
            <person name="Lewis C."/>
            <person name="Lostal L.M."/>
            <person name="Marking D."/>
            <person name="Mancera P.A."/>
            <person name="McClenthan E.C."/>
            <person name="McIntyre E.A."/>
            <person name="Mine J.A."/>
            <person name="Modi S."/>
            <person name="Moore B.D."/>
            <person name="Morgan W.A."/>
            <person name="Nelson K.M."/>
            <person name="Nguyen K.N."/>
            <person name="Ogburn N."/>
            <person name="Parrino D.G."/>
            <person name="Pedapudi A.D."/>
            <person name="Pelham R.P."/>
            <person name="Preece A.M."/>
            <person name="Rampersad E.A."/>
            <person name="Richardson J.C."/>
            <person name="Rodgers C.M."/>
            <person name="Schaffer B.L."/>
            <person name="Sheridan N.E."/>
            <person name="Solone M.R."/>
            <person name="Staley Z.R."/>
            <person name="Tabuchi M."/>
            <person name="Waide R.J."/>
            <person name="Wanjugi P.W."/>
            <person name="Young S."/>
            <person name="Clum A."/>
            <person name="Daum C."/>
            <person name="Huntemann M."/>
            <person name="Ivanova N."/>
            <person name="Kyrpides N."/>
            <person name="Mikhailova N."/>
            <person name="Palaniappan K."/>
            <person name="Pillay M."/>
            <person name="Reddy T.B.K."/>
            <person name="Shapiro N."/>
            <person name="Stamatis D."/>
            <person name="Varghese N."/>
            <person name="Woyke T."/>
            <person name="Boden R."/>
            <person name="Freyermuth S.K."/>
            <person name="Kerfeld C.A."/>
        </authorList>
    </citation>
    <scope>NUCLEOTIDE SEQUENCE [LARGE SCALE GENOMIC DNA]</scope>
    <source>
        <strain evidence="7 8">JR-2</strain>
    </source>
</reference>
<evidence type="ECO:0000256" key="3">
    <source>
        <dbReference type="ARBA" id="ARBA00015716"/>
    </source>
</evidence>
<dbReference type="EMBL" id="CP035033">
    <property type="protein sequence ID" value="QAB14891.1"/>
    <property type="molecule type" value="Genomic_DNA"/>
</dbReference>
<dbReference type="GO" id="GO:0005829">
    <property type="term" value="C:cytosol"/>
    <property type="evidence" value="ECO:0007669"/>
    <property type="project" value="TreeGrafter"/>
</dbReference>
<dbReference type="Proteomes" id="UP000285478">
    <property type="component" value="Chromosome"/>
</dbReference>
<dbReference type="InterPro" id="IPR003772">
    <property type="entry name" value="YceD"/>
</dbReference>
<feature type="compositionally biased region" description="Basic and acidic residues" evidence="6">
    <location>
        <begin position="156"/>
        <end position="166"/>
    </location>
</feature>
<gene>
    <name evidence="7" type="ORF">EPV75_03970</name>
</gene>
<dbReference type="GO" id="GO:0042254">
    <property type="term" value="P:ribosome biogenesis"/>
    <property type="evidence" value="ECO:0007669"/>
    <property type="project" value="UniProtKB-KW"/>
</dbReference>
<dbReference type="KEGG" id="htr:EPV75_03970"/>
<protein>
    <recommendedName>
        <fullName evidence="3">Large ribosomal RNA subunit accumulation protein YceD</fullName>
    </recommendedName>
    <alternativeName>
        <fullName evidence="5">23S rRNA accumulation protein YceD</fullName>
    </alternativeName>
</protein>